<sequence length="531" mass="56008">MSAGHSQPHVLYSVQNIRAFHVQNGEEGEITTSGPQELQLLMIPTSSPFADLSTAHPSSTAQEEDFYLHLRLPPELDQPLPATTQIYHKPPSSYLIPRWDLGPDSGAFIRIQFPGIGRGPGKVTQEEVDTFETILAQCTAFLERAPPPDHARYDPSSYRPGEGYANTALPADIKPSHHGQIVLIDEENGSVVGELSGGYALQEAANVRPGSKTPVEIQLPGEGQGNKIQVNNVSEEYLALSKHPAYQKSTIVQTSAKASRLIVTSSSAIANAMTSRADSFTKTSQPNPKPMTFSPATHERLRQLHSLTTGAVGISAKTVGQISKHAQNIGAKMTGQGDAHKRGYKDGKPDTGYKPGILNKSMIAFSTIADGIDQAGRQLLSSGSAAATNVIGHKYGEEAGSAAARVGGGVKNVGLVYIDAAGVSRKALIKSVAKGMVVGRMPNGQQLVVGTGDGGVVPAEAYNQDMKPPGTAHDYYTGSSQAGVNQPGYGVESYGAHANQPPSYTGSGGLGNPAGSALQGQQYPREKHTYN</sequence>
<name>A0AAN7YAF7_9EURO</name>
<feature type="region of interest" description="Disordered" evidence="1">
    <location>
        <begin position="487"/>
        <end position="531"/>
    </location>
</feature>
<dbReference type="AlphaFoldDB" id="A0AAN7YAF7"/>
<dbReference type="PANTHER" id="PTHR21068">
    <property type="entry name" value="SPARTIN"/>
    <property type="match status" value="1"/>
</dbReference>
<evidence type="ECO:0000259" key="2">
    <source>
        <dbReference type="Pfam" id="PF06911"/>
    </source>
</evidence>
<dbReference type="GO" id="GO:0005886">
    <property type="term" value="C:plasma membrane"/>
    <property type="evidence" value="ECO:0007669"/>
    <property type="project" value="TreeGrafter"/>
</dbReference>
<feature type="compositionally biased region" description="Basic and acidic residues" evidence="1">
    <location>
        <begin position="338"/>
        <end position="351"/>
    </location>
</feature>
<comment type="caution">
    <text evidence="3">The sequence shown here is derived from an EMBL/GenBank/DDBJ whole genome shotgun (WGS) entry which is preliminary data.</text>
</comment>
<dbReference type="InterPro" id="IPR009686">
    <property type="entry name" value="Senescence/spartin_C"/>
</dbReference>
<dbReference type="Proteomes" id="UP001309876">
    <property type="component" value="Unassembled WGS sequence"/>
</dbReference>
<dbReference type="GO" id="GO:0051301">
    <property type="term" value="P:cell division"/>
    <property type="evidence" value="ECO:0007669"/>
    <property type="project" value="TreeGrafter"/>
</dbReference>
<feature type="region of interest" description="Disordered" evidence="1">
    <location>
        <begin position="332"/>
        <end position="351"/>
    </location>
</feature>
<proteinExistence type="predicted"/>
<accession>A0AAN7YAF7</accession>
<protein>
    <recommendedName>
        <fullName evidence="2">Senescence domain-containing protein</fullName>
    </recommendedName>
</protein>
<evidence type="ECO:0000313" key="4">
    <source>
        <dbReference type="Proteomes" id="UP001309876"/>
    </source>
</evidence>
<dbReference type="EMBL" id="JAVRRJ010000001">
    <property type="protein sequence ID" value="KAK5091377.1"/>
    <property type="molecule type" value="Genomic_DNA"/>
</dbReference>
<dbReference type="PANTHER" id="PTHR21068:SF43">
    <property type="entry name" value="SPARTIN"/>
    <property type="match status" value="1"/>
</dbReference>
<evidence type="ECO:0000313" key="3">
    <source>
        <dbReference type="EMBL" id="KAK5091377.1"/>
    </source>
</evidence>
<organism evidence="3 4">
    <name type="scientific">Lithohypha guttulata</name>
    <dbReference type="NCBI Taxonomy" id="1690604"/>
    <lineage>
        <taxon>Eukaryota</taxon>
        <taxon>Fungi</taxon>
        <taxon>Dikarya</taxon>
        <taxon>Ascomycota</taxon>
        <taxon>Pezizomycotina</taxon>
        <taxon>Eurotiomycetes</taxon>
        <taxon>Chaetothyriomycetidae</taxon>
        <taxon>Chaetothyriales</taxon>
        <taxon>Trichomeriaceae</taxon>
        <taxon>Lithohypha</taxon>
    </lineage>
</organism>
<evidence type="ECO:0000256" key="1">
    <source>
        <dbReference type="SAM" id="MobiDB-lite"/>
    </source>
</evidence>
<reference evidence="3 4" key="1">
    <citation type="submission" date="2023-08" db="EMBL/GenBank/DDBJ databases">
        <title>Black Yeasts Isolated from many extreme environments.</title>
        <authorList>
            <person name="Coleine C."/>
            <person name="Stajich J.E."/>
            <person name="Selbmann L."/>
        </authorList>
    </citation>
    <scope>NUCLEOTIDE SEQUENCE [LARGE SCALE GENOMIC DNA]</scope>
    <source>
        <strain evidence="3 4">CCFEE 5910</strain>
    </source>
</reference>
<feature type="domain" description="Senescence" evidence="2">
    <location>
        <begin position="249"/>
        <end position="434"/>
    </location>
</feature>
<gene>
    <name evidence="3" type="ORF">LTR05_001560</name>
</gene>
<dbReference type="InterPro" id="IPR045036">
    <property type="entry name" value="Spartin-like"/>
</dbReference>
<keyword evidence="4" id="KW-1185">Reference proteome</keyword>
<dbReference type="Pfam" id="PF06911">
    <property type="entry name" value="Senescence"/>
    <property type="match status" value="1"/>
</dbReference>